<dbReference type="EMBL" id="NJHN03000029">
    <property type="protein sequence ID" value="KAH9424403.1"/>
    <property type="molecule type" value="Genomic_DNA"/>
</dbReference>
<gene>
    <name evidence="1" type="ORF">DERP_004587</name>
</gene>
<organism evidence="1 2">
    <name type="scientific">Dermatophagoides pteronyssinus</name>
    <name type="common">European house dust mite</name>
    <dbReference type="NCBI Taxonomy" id="6956"/>
    <lineage>
        <taxon>Eukaryota</taxon>
        <taxon>Metazoa</taxon>
        <taxon>Ecdysozoa</taxon>
        <taxon>Arthropoda</taxon>
        <taxon>Chelicerata</taxon>
        <taxon>Arachnida</taxon>
        <taxon>Acari</taxon>
        <taxon>Acariformes</taxon>
        <taxon>Sarcoptiformes</taxon>
        <taxon>Astigmata</taxon>
        <taxon>Psoroptidia</taxon>
        <taxon>Analgoidea</taxon>
        <taxon>Pyroglyphidae</taxon>
        <taxon>Dermatophagoidinae</taxon>
        <taxon>Dermatophagoides</taxon>
    </lineage>
</organism>
<protein>
    <recommendedName>
        <fullName evidence="3">Secreted protein</fullName>
    </recommendedName>
</protein>
<reference evidence="1 2" key="1">
    <citation type="journal article" date="2018" name="J. Allergy Clin. Immunol.">
        <title>High-quality assembly of Dermatophagoides pteronyssinus genome and transcriptome reveals a wide range of novel allergens.</title>
        <authorList>
            <person name="Liu X.Y."/>
            <person name="Yang K.Y."/>
            <person name="Wang M.Q."/>
            <person name="Kwok J.S."/>
            <person name="Zeng X."/>
            <person name="Yang Z."/>
            <person name="Xiao X.J."/>
            <person name="Lau C.P."/>
            <person name="Li Y."/>
            <person name="Huang Z.M."/>
            <person name="Ba J.G."/>
            <person name="Yim A.K."/>
            <person name="Ouyang C.Y."/>
            <person name="Ngai S.M."/>
            <person name="Chan T.F."/>
            <person name="Leung E.L."/>
            <person name="Liu L."/>
            <person name="Liu Z.G."/>
            <person name="Tsui S.K."/>
        </authorList>
    </citation>
    <scope>NUCLEOTIDE SEQUENCE [LARGE SCALE GENOMIC DNA]</scope>
    <source>
        <strain evidence="1">Derp</strain>
    </source>
</reference>
<accession>A0ABQ8JP70</accession>
<evidence type="ECO:0000313" key="1">
    <source>
        <dbReference type="EMBL" id="KAH9424403.1"/>
    </source>
</evidence>
<evidence type="ECO:0000313" key="2">
    <source>
        <dbReference type="Proteomes" id="UP000887458"/>
    </source>
</evidence>
<proteinExistence type="predicted"/>
<comment type="caution">
    <text evidence="1">The sequence shown here is derived from an EMBL/GenBank/DDBJ whole genome shotgun (WGS) entry which is preliminary data.</text>
</comment>
<name>A0ABQ8JP70_DERPT</name>
<sequence>MKLLRLLPIKGIVLVLSQAKLIFEFKITLIVKSRLPSPTDRIEALTLTFPSTRKILKDVLQKSHFFVYHFRMVSQYTWY</sequence>
<dbReference type="Proteomes" id="UP000887458">
    <property type="component" value="Unassembled WGS sequence"/>
</dbReference>
<reference evidence="1 2" key="2">
    <citation type="journal article" date="2022" name="Mol. Biol. Evol.">
        <title>Comparative Genomics Reveals Insights into the Divergent Evolution of Astigmatic Mites and Household Pest Adaptations.</title>
        <authorList>
            <person name="Xiong Q."/>
            <person name="Wan A.T."/>
            <person name="Liu X."/>
            <person name="Fung C.S."/>
            <person name="Xiao X."/>
            <person name="Malainual N."/>
            <person name="Hou J."/>
            <person name="Wang L."/>
            <person name="Wang M."/>
            <person name="Yang K.Y."/>
            <person name="Cui Y."/>
            <person name="Leung E.L."/>
            <person name="Nong W."/>
            <person name="Shin S.K."/>
            <person name="Au S.W."/>
            <person name="Jeong K.Y."/>
            <person name="Chew F.T."/>
            <person name="Hui J.H."/>
            <person name="Leung T.F."/>
            <person name="Tungtrongchitr A."/>
            <person name="Zhong N."/>
            <person name="Liu Z."/>
            <person name="Tsui S.K."/>
        </authorList>
    </citation>
    <scope>NUCLEOTIDE SEQUENCE [LARGE SCALE GENOMIC DNA]</scope>
    <source>
        <strain evidence="1">Derp</strain>
    </source>
</reference>
<keyword evidence="2" id="KW-1185">Reference proteome</keyword>
<evidence type="ECO:0008006" key="3">
    <source>
        <dbReference type="Google" id="ProtNLM"/>
    </source>
</evidence>